<evidence type="ECO:0000313" key="3">
    <source>
        <dbReference type="Proteomes" id="UP000238949"/>
    </source>
</evidence>
<dbReference type="OrthoDB" id="6335646at2"/>
<evidence type="ECO:0000256" key="1">
    <source>
        <dbReference type="SAM" id="SignalP"/>
    </source>
</evidence>
<accession>A0A2S9V8M2</accession>
<feature type="chain" id="PRO_5015680793" description="DUF3221 domain-containing protein" evidence="1">
    <location>
        <begin position="28"/>
        <end position="118"/>
    </location>
</feature>
<sequence>MNKLIKLLSIAVLSVGLLGGCASQVYHDYIMSGQVVTVDDKQVVVCVSDTDGLKEHQVFNVYRTVFDATAISEGEDGYSREFVGKIRLGKTKDEHFAEAIVLDGELARYDMVEFDRGF</sequence>
<organism evidence="2 3">
    <name type="scientific">Alteromonas alba</name>
    <dbReference type="NCBI Taxonomy" id="2079529"/>
    <lineage>
        <taxon>Bacteria</taxon>
        <taxon>Pseudomonadati</taxon>
        <taxon>Pseudomonadota</taxon>
        <taxon>Gammaproteobacteria</taxon>
        <taxon>Alteromonadales</taxon>
        <taxon>Alteromonadaceae</taxon>
        <taxon>Alteromonas/Salinimonas group</taxon>
        <taxon>Alteromonas</taxon>
    </lineage>
</organism>
<name>A0A2S9V8M2_9ALTE</name>
<evidence type="ECO:0000313" key="2">
    <source>
        <dbReference type="EMBL" id="PRO72816.1"/>
    </source>
</evidence>
<dbReference type="PROSITE" id="PS51257">
    <property type="entry name" value="PROKAR_LIPOPROTEIN"/>
    <property type="match status" value="1"/>
</dbReference>
<protein>
    <recommendedName>
        <fullName evidence="4">DUF3221 domain-containing protein</fullName>
    </recommendedName>
</protein>
<dbReference type="RefSeq" id="WP_044447444.1">
    <property type="nucleotide sequence ID" value="NZ_PVNP01000160.1"/>
</dbReference>
<reference evidence="3" key="1">
    <citation type="journal article" date="2020" name="Int. J. Syst. Evol. Microbiol.">
        <title>Alteromonas alba sp. nov., a marine bacterium isolated from the seawater of the West Pacific Ocean.</title>
        <authorList>
            <person name="Sun C."/>
            <person name="Wu Y.-H."/>
            <person name="Xamxidin M."/>
            <person name="Cheng H."/>
            <person name="Xu X.-W."/>
        </authorList>
    </citation>
    <scope>NUCLEOTIDE SEQUENCE [LARGE SCALE GENOMIC DNA]</scope>
    <source>
        <strain evidence="3">190</strain>
    </source>
</reference>
<keyword evidence="3" id="KW-1185">Reference proteome</keyword>
<dbReference type="EMBL" id="PVNP01000160">
    <property type="protein sequence ID" value="PRO72816.1"/>
    <property type="molecule type" value="Genomic_DNA"/>
</dbReference>
<comment type="caution">
    <text evidence="2">The sequence shown here is derived from an EMBL/GenBank/DDBJ whole genome shotgun (WGS) entry which is preliminary data.</text>
</comment>
<gene>
    <name evidence="2" type="ORF">C6Y40_14780</name>
</gene>
<proteinExistence type="predicted"/>
<keyword evidence="1" id="KW-0732">Signal</keyword>
<dbReference type="AlphaFoldDB" id="A0A2S9V8M2"/>
<evidence type="ECO:0008006" key="4">
    <source>
        <dbReference type="Google" id="ProtNLM"/>
    </source>
</evidence>
<feature type="signal peptide" evidence="1">
    <location>
        <begin position="1"/>
        <end position="27"/>
    </location>
</feature>
<dbReference type="Proteomes" id="UP000238949">
    <property type="component" value="Unassembled WGS sequence"/>
</dbReference>